<dbReference type="STRING" id="680198.SCAB_64901"/>
<protein>
    <submittedName>
        <fullName evidence="1">Putative phage protein</fullName>
    </submittedName>
</protein>
<evidence type="ECO:0000313" key="2">
    <source>
        <dbReference type="Proteomes" id="UP000001444"/>
    </source>
</evidence>
<keyword evidence="2" id="KW-1185">Reference proteome</keyword>
<evidence type="ECO:0000313" key="1">
    <source>
        <dbReference type="EMBL" id="CBG73493.1"/>
    </source>
</evidence>
<sequence length="92" mass="10312">MPRDANHHASPEPDFRPLLELSESGLLWLINRTVFHPRGLALALYQEGDQAHGWKLLTAAADEPFAFTDDVDNEGFRRAEATLRAARESKEG</sequence>
<dbReference type="RefSeq" id="WP_013004050.1">
    <property type="nucleotide sequence ID" value="NC_013929.1"/>
</dbReference>
<dbReference type="AlphaFoldDB" id="C9ZE61"/>
<dbReference type="EMBL" id="FN554889">
    <property type="protein sequence ID" value="CBG73493.1"/>
    <property type="molecule type" value="Genomic_DNA"/>
</dbReference>
<accession>C9ZE61</accession>
<name>C9ZE61_STRSW</name>
<proteinExistence type="predicted"/>
<dbReference type="eggNOG" id="ENOG5031N36">
    <property type="taxonomic scope" value="Bacteria"/>
</dbReference>
<dbReference type="KEGG" id="scb:SCAB_64901"/>
<gene>
    <name evidence="1" type="ordered locus">SCAB_64901</name>
</gene>
<dbReference type="GeneID" id="24314137"/>
<dbReference type="Proteomes" id="UP000001444">
    <property type="component" value="Chromosome"/>
</dbReference>
<reference evidence="1 2" key="1">
    <citation type="journal article" date="2010" name="Mol. Plant Microbe Interact.">
        <title>Streptomyces scabies 87-22 contains a coronafacic acid-like biosynthetic cluster that contributes to plant-microbe interactions.</title>
        <authorList>
            <person name="Bignell D.R."/>
            <person name="Seipke R.F."/>
            <person name="Huguet-Tapia J.C."/>
            <person name="Chambers A.H."/>
            <person name="Parry R.J."/>
            <person name="Loria R."/>
        </authorList>
    </citation>
    <scope>NUCLEOTIDE SEQUENCE [LARGE SCALE GENOMIC DNA]</scope>
    <source>
        <strain evidence="1 2">87.22</strain>
    </source>
</reference>
<organism evidence="1 2">
    <name type="scientific">Streptomyces scabiei (strain 87.22)</name>
    <dbReference type="NCBI Taxonomy" id="680198"/>
    <lineage>
        <taxon>Bacteria</taxon>
        <taxon>Bacillati</taxon>
        <taxon>Actinomycetota</taxon>
        <taxon>Actinomycetes</taxon>
        <taxon>Kitasatosporales</taxon>
        <taxon>Streptomycetaceae</taxon>
        <taxon>Streptomyces</taxon>
    </lineage>
</organism>
<dbReference type="HOGENOM" id="CLU_2412025_0_0_11"/>